<gene>
    <name evidence="2" type="ORF">JKP88DRAFT_283099</name>
</gene>
<evidence type="ECO:0000313" key="3">
    <source>
        <dbReference type="Proteomes" id="UP000664859"/>
    </source>
</evidence>
<comment type="caution">
    <text evidence="2">The sequence shown here is derived from an EMBL/GenBank/DDBJ whole genome shotgun (WGS) entry which is preliminary data.</text>
</comment>
<organism evidence="2 3">
    <name type="scientific">Tribonema minus</name>
    <dbReference type="NCBI Taxonomy" id="303371"/>
    <lineage>
        <taxon>Eukaryota</taxon>
        <taxon>Sar</taxon>
        <taxon>Stramenopiles</taxon>
        <taxon>Ochrophyta</taxon>
        <taxon>PX clade</taxon>
        <taxon>Xanthophyceae</taxon>
        <taxon>Tribonematales</taxon>
        <taxon>Tribonemataceae</taxon>
        <taxon>Tribonema</taxon>
    </lineage>
</organism>
<accession>A0A836C7K6</accession>
<evidence type="ECO:0000313" key="2">
    <source>
        <dbReference type="EMBL" id="KAG5175990.1"/>
    </source>
</evidence>
<name>A0A836C7K6_9STRA</name>
<dbReference type="Proteomes" id="UP000664859">
    <property type="component" value="Unassembled WGS sequence"/>
</dbReference>
<keyword evidence="3" id="KW-1185">Reference proteome</keyword>
<protein>
    <submittedName>
        <fullName evidence="2">Uncharacterized protein</fullName>
    </submittedName>
</protein>
<feature type="region of interest" description="Disordered" evidence="1">
    <location>
        <begin position="157"/>
        <end position="190"/>
    </location>
</feature>
<dbReference type="EMBL" id="JAFCMP010000542">
    <property type="protein sequence ID" value="KAG5175990.1"/>
    <property type="molecule type" value="Genomic_DNA"/>
</dbReference>
<evidence type="ECO:0000256" key="1">
    <source>
        <dbReference type="SAM" id="MobiDB-lite"/>
    </source>
</evidence>
<reference evidence="2" key="1">
    <citation type="submission" date="2021-02" db="EMBL/GenBank/DDBJ databases">
        <title>First Annotated Genome of the Yellow-green Alga Tribonema minus.</title>
        <authorList>
            <person name="Mahan K.M."/>
        </authorList>
    </citation>
    <scope>NUCLEOTIDE SEQUENCE</scope>
    <source>
        <strain evidence="2">UTEX B ZZ1240</strain>
    </source>
</reference>
<proteinExistence type="predicted"/>
<sequence>MFEADLVAVCHDLNLGRGGHKAIITSHAFMSRATAGPLIRALRKQAVFMCKDPLLALAYAAADAEAAAAEAAAAGAAAAPDVDVLLQQLPRETVAALIQWLDMRDHAAYLARRAAASASGGGDSASAATKAEAEVTHDLSAEEAEFALSSMTDGGASTAGLDSVGGAPGTAEGDGTLEIEVGSGGVGAAPRSRRTAQLYADAVKSGMRTAAADPEVQVALSAALENTLFNLFQEALAGEFDLSSKPLRRANT</sequence>
<dbReference type="AlphaFoldDB" id="A0A836C7K6"/>